<keyword evidence="4 7" id="KW-0808">Transferase</keyword>
<feature type="binding site" evidence="7 8">
    <location>
        <position position="74"/>
    </location>
    <ligand>
        <name>S-adenosyl-L-methionine</name>
        <dbReference type="ChEBI" id="CHEBI:59789"/>
    </ligand>
</feature>
<dbReference type="Proteomes" id="UP000231292">
    <property type="component" value="Unassembled WGS sequence"/>
</dbReference>
<dbReference type="NCBIfam" id="TIGR00755">
    <property type="entry name" value="ksgA"/>
    <property type="match status" value="1"/>
</dbReference>
<dbReference type="SUPFAM" id="SSF53335">
    <property type="entry name" value="S-adenosyl-L-methionine-dependent methyltransferases"/>
    <property type="match status" value="1"/>
</dbReference>
<feature type="binding site" evidence="7 8">
    <location>
        <position position="26"/>
    </location>
    <ligand>
        <name>S-adenosyl-L-methionine</name>
        <dbReference type="ChEBI" id="CHEBI:59789"/>
    </ligand>
</feature>
<comment type="catalytic activity">
    <reaction evidence="7">
        <text>adenosine(1518)/adenosine(1519) in 16S rRNA + 4 S-adenosyl-L-methionine = N(6)-dimethyladenosine(1518)/N(6)-dimethyladenosine(1519) in 16S rRNA + 4 S-adenosyl-L-homocysteine + 4 H(+)</text>
        <dbReference type="Rhea" id="RHEA:19609"/>
        <dbReference type="Rhea" id="RHEA-COMP:10232"/>
        <dbReference type="Rhea" id="RHEA-COMP:10233"/>
        <dbReference type="ChEBI" id="CHEBI:15378"/>
        <dbReference type="ChEBI" id="CHEBI:57856"/>
        <dbReference type="ChEBI" id="CHEBI:59789"/>
        <dbReference type="ChEBI" id="CHEBI:74411"/>
        <dbReference type="ChEBI" id="CHEBI:74493"/>
        <dbReference type="EC" id="2.1.1.182"/>
    </reaction>
</comment>
<dbReference type="GO" id="GO:0052908">
    <property type="term" value="F:16S rRNA (adenine(1518)-N(6)/adenine(1519)-N(6))-dimethyltransferase activity"/>
    <property type="evidence" value="ECO:0007669"/>
    <property type="project" value="UniProtKB-EC"/>
</dbReference>
<keyword evidence="6 7" id="KW-0694">RNA-binding</keyword>
<dbReference type="FunFam" id="1.10.8.100:FF:000001">
    <property type="entry name" value="Ribosomal RNA small subunit methyltransferase A"/>
    <property type="match status" value="1"/>
</dbReference>
<evidence type="ECO:0000256" key="5">
    <source>
        <dbReference type="ARBA" id="ARBA00022691"/>
    </source>
</evidence>
<comment type="function">
    <text evidence="7">Specifically dimethylates two adjacent adenosines (A1518 and A1519) in the loop of a conserved hairpin near the 3'-end of 16S rRNA in the 30S particle. May play a critical role in biogenesis of 30S subunits.</text>
</comment>
<dbReference type="PROSITE" id="PS01131">
    <property type="entry name" value="RRNA_A_DIMETH"/>
    <property type="match status" value="1"/>
</dbReference>
<reference evidence="11 12" key="1">
    <citation type="submission" date="2017-09" db="EMBL/GenBank/DDBJ databases">
        <title>Depth-based differentiation of microbial function through sediment-hosted aquifers and enrichment of novel symbionts in the deep terrestrial subsurface.</title>
        <authorList>
            <person name="Probst A.J."/>
            <person name="Ladd B."/>
            <person name="Jarett J.K."/>
            <person name="Geller-Mcgrath D.E."/>
            <person name="Sieber C.M."/>
            <person name="Emerson J.B."/>
            <person name="Anantharaman K."/>
            <person name="Thomas B.C."/>
            <person name="Malmstrom R."/>
            <person name="Stieglmeier M."/>
            <person name="Klingl A."/>
            <person name="Woyke T."/>
            <person name="Ryan C.M."/>
            <person name="Banfield J.F."/>
        </authorList>
    </citation>
    <scope>NUCLEOTIDE SEQUENCE [LARGE SCALE GENOMIC DNA]</scope>
    <source>
        <strain evidence="11">CG23_combo_of_CG06-09_8_20_14_all_41_10</strain>
    </source>
</reference>
<dbReference type="PROSITE" id="PS51689">
    <property type="entry name" value="SAM_RNA_A_N6_MT"/>
    <property type="match status" value="1"/>
</dbReference>
<accession>A0A2G9YJZ6</accession>
<dbReference type="InterPro" id="IPR029063">
    <property type="entry name" value="SAM-dependent_MTases_sf"/>
</dbReference>
<evidence type="ECO:0000313" key="12">
    <source>
        <dbReference type="Proteomes" id="UP000231292"/>
    </source>
</evidence>
<dbReference type="InterPro" id="IPR020596">
    <property type="entry name" value="rRNA_Ade_Mease_Trfase_CS"/>
</dbReference>
<dbReference type="Gene3D" id="3.40.50.150">
    <property type="entry name" value="Vaccinia Virus protein VP39"/>
    <property type="match status" value="1"/>
</dbReference>
<proteinExistence type="inferred from homology"/>
<gene>
    <name evidence="7 11" type="primary">rsmA</name>
    <name evidence="7" type="synonym">ksgA</name>
    <name evidence="11" type="ORF">COX41_02280</name>
</gene>
<protein>
    <recommendedName>
        <fullName evidence="7">Ribosomal RNA small subunit methyltransferase A</fullName>
        <ecNumber evidence="7">2.1.1.182</ecNumber>
    </recommendedName>
    <alternativeName>
        <fullName evidence="7">16S rRNA (adenine(1518)-N(6)/adenine(1519)-N(6))-dimethyltransferase</fullName>
    </alternativeName>
    <alternativeName>
        <fullName evidence="7">16S rRNA dimethyladenosine transferase</fullName>
    </alternativeName>
    <alternativeName>
        <fullName evidence="7">16S rRNA dimethylase</fullName>
    </alternativeName>
    <alternativeName>
        <fullName evidence="7">S-adenosylmethionine-6-N', N'-adenosyl(rRNA) dimethyltransferase</fullName>
    </alternativeName>
</protein>
<feature type="binding site" evidence="7 8">
    <location>
        <position position="120"/>
    </location>
    <ligand>
        <name>S-adenosyl-L-methionine</name>
        <dbReference type="ChEBI" id="CHEBI:59789"/>
    </ligand>
</feature>
<dbReference type="SMART" id="SM00650">
    <property type="entry name" value="rADc"/>
    <property type="match status" value="1"/>
</dbReference>
<keyword evidence="2 7" id="KW-0698">rRNA processing</keyword>
<comment type="similarity">
    <text evidence="7">Belongs to the class I-like SAM-binding methyltransferase superfamily. rRNA adenine N(6)-methyltransferase family. RsmA subfamily.</text>
</comment>
<evidence type="ECO:0000313" key="11">
    <source>
        <dbReference type="EMBL" id="PIP19567.1"/>
    </source>
</evidence>
<dbReference type="CDD" id="cd02440">
    <property type="entry name" value="AdoMet_MTases"/>
    <property type="match status" value="1"/>
</dbReference>
<name>A0A2G9YJZ6_9BACT</name>
<dbReference type="AlphaFoldDB" id="A0A2G9YJZ6"/>
<dbReference type="InterPro" id="IPR001737">
    <property type="entry name" value="KsgA/Erm"/>
</dbReference>
<evidence type="ECO:0000256" key="7">
    <source>
        <dbReference type="HAMAP-Rule" id="MF_00607"/>
    </source>
</evidence>
<dbReference type="InterPro" id="IPR023165">
    <property type="entry name" value="rRNA_Ade_diMease-like_C"/>
</dbReference>
<dbReference type="GO" id="GO:0003723">
    <property type="term" value="F:RNA binding"/>
    <property type="evidence" value="ECO:0007669"/>
    <property type="project" value="UniProtKB-UniRule"/>
</dbReference>
<organism evidence="11 12">
    <name type="scientific">Candidatus Sherwoodlollariibacterium unditelluris</name>
    <dbReference type="NCBI Taxonomy" id="1974757"/>
    <lineage>
        <taxon>Bacteria</taxon>
        <taxon>Pseudomonadati</taxon>
        <taxon>Candidatus Omnitrophota</taxon>
        <taxon>Candidatus Sherwoodlollariibacterium</taxon>
    </lineage>
</organism>
<evidence type="ECO:0000256" key="2">
    <source>
        <dbReference type="ARBA" id="ARBA00022552"/>
    </source>
</evidence>
<sequence length="276" mass="31424">MRVRLESNGLPSDRQSHTPKKSLGQNFLVDRNIARKIIEALELKPSDIILEIGAGKGELTGLIAPKVNKIYALEIDRRLYPLLTEHFKVCNNVSIINQDILKFDLAKISKCDIKIKVFGNIPYYISSPIIERLIKYRAGISEVFITVQKEFAKRVVAKAKDEAYGSFSCFVQYYAICKIVFEIKSGCFYPTPKVDSCLLKLRFRDVPAVSVEDEEALFTVIRAAFNQRRKTLRNSLKGKVPLEKLEEFFLKNKLSLNTRPEDLSLAEFADLVNSLN</sequence>
<dbReference type="Gene3D" id="1.10.8.100">
    <property type="entry name" value="Ribosomal RNA adenine dimethylase-like, domain 2"/>
    <property type="match status" value="1"/>
</dbReference>
<keyword evidence="5 7" id="KW-0949">S-adenosyl-L-methionine</keyword>
<evidence type="ECO:0000256" key="1">
    <source>
        <dbReference type="ARBA" id="ARBA00022490"/>
    </source>
</evidence>
<feature type="binding site" evidence="7 8">
    <location>
        <position position="28"/>
    </location>
    <ligand>
        <name>S-adenosyl-L-methionine</name>
        <dbReference type="ChEBI" id="CHEBI:59789"/>
    </ligand>
</feature>
<evidence type="ECO:0000256" key="6">
    <source>
        <dbReference type="ARBA" id="ARBA00022884"/>
    </source>
</evidence>
<comment type="caution">
    <text evidence="11">The sequence shown here is derived from an EMBL/GenBank/DDBJ whole genome shotgun (WGS) entry which is preliminary data.</text>
</comment>
<dbReference type="InterPro" id="IPR020598">
    <property type="entry name" value="rRNA_Ade_methylase_Trfase_N"/>
</dbReference>
<evidence type="ECO:0000256" key="3">
    <source>
        <dbReference type="ARBA" id="ARBA00022603"/>
    </source>
</evidence>
<evidence type="ECO:0000256" key="9">
    <source>
        <dbReference type="SAM" id="MobiDB-lite"/>
    </source>
</evidence>
<evidence type="ECO:0000259" key="10">
    <source>
        <dbReference type="SMART" id="SM00650"/>
    </source>
</evidence>
<dbReference type="InterPro" id="IPR011530">
    <property type="entry name" value="rRNA_adenine_dimethylase"/>
</dbReference>
<dbReference type="EMBL" id="PCRK01000047">
    <property type="protein sequence ID" value="PIP19567.1"/>
    <property type="molecule type" value="Genomic_DNA"/>
</dbReference>
<keyword evidence="3 7" id="KW-0489">Methyltransferase</keyword>
<feature type="binding site" evidence="7 8">
    <location>
        <position position="99"/>
    </location>
    <ligand>
        <name>S-adenosyl-L-methionine</name>
        <dbReference type="ChEBI" id="CHEBI:59789"/>
    </ligand>
</feature>
<feature type="region of interest" description="Disordered" evidence="9">
    <location>
        <begin position="1"/>
        <end position="21"/>
    </location>
</feature>
<dbReference type="GO" id="GO:0005829">
    <property type="term" value="C:cytosol"/>
    <property type="evidence" value="ECO:0007669"/>
    <property type="project" value="TreeGrafter"/>
</dbReference>
<dbReference type="HAMAP" id="MF_00607">
    <property type="entry name" value="16SrRNA_methyltr_A"/>
    <property type="match status" value="1"/>
</dbReference>
<evidence type="ECO:0000256" key="8">
    <source>
        <dbReference type="PROSITE-ProRule" id="PRU01026"/>
    </source>
</evidence>
<dbReference type="Pfam" id="PF00398">
    <property type="entry name" value="RrnaAD"/>
    <property type="match status" value="1"/>
</dbReference>
<evidence type="ECO:0000256" key="4">
    <source>
        <dbReference type="ARBA" id="ARBA00022679"/>
    </source>
</evidence>
<dbReference type="EC" id="2.1.1.182" evidence="7"/>
<dbReference type="PANTHER" id="PTHR11727:SF7">
    <property type="entry name" value="DIMETHYLADENOSINE TRANSFERASE-RELATED"/>
    <property type="match status" value="1"/>
</dbReference>
<keyword evidence="1 7" id="KW-0963">Cytoplasm</keyword>
<dbReference type="PANTHER" id="PTHR11727">
    <property type="entry name" value="DIMETHYLADENOSINE TRANSFERASE"/>
    <property type="match status" value="1"/>
</dbReference>
<feature type="binding site" evidence="7 8">
    <location>
        <position position="53"/>
    </location>
    <ligand>
        <name>S-adenosyl-L-methionine</name>
        <dbReference type="ChEBI" id="CHEBI:59789"/>
    </ligand>
</feature>
<comment type="subcellular location">
    <subcellularLocation>
        <location evidence="7">Cytoplasm</location>
    </subcellularLocation>
</comment>
<feature type="domain" description="Ribosomal RNA adenine methylase transferase N-terminal" evidence="10">
    <location>
        <begin position="33"/>
        <end position="205"/>
    </location>
</feature>